<dbReference type="AlphaFoldDB" id="A0A6J7L5K8"/>
<evidence type="ECO:0000313" key="1">
    <source>
        <dbReference type="EMBL" id="CAB4960984.1"/>
    </source>
</evidence>
<sequence length="139" mass="14620">MRHKLSFIVSFVCVVVLGACSGGDDGPAPGQNAAASCSAQLTVDGSVWVAIPLGHPIDRRTGATEVDATRQDCVDVKLQGEPSTEGDVLTVKLQTIEGVSPDHGLFLPEEGWEDQVWIPESLSLTPSDLPADVRDLQAG</sequence>
<organism evidence="1">
    <name type="scientific">freshwater metagenome</name>
    <dbReference type="NCBI Taxonomy" id="449393"/>
    <lineage>
        <taxon>unclassified sequences</taxon>
        <taxon>metagenomes</taxon>
        <taxon>ecological metagenomes</taxon>
    </lineage>
</organism>
<accession>A0A6J7L5K8</accession>
<proteinExistence type="predicted"/>
<name>A0A6J7L5K8_9ZZZZ</name>
<dbReference type="EMBL" id="CAFBMW010000036">
    <property type="protein sequence ID" value="CAB4960984.1"/>
    <property type="molecule type" value="Genomic_DNA"/>
</dbReference>
<gene>
    <name evidence="1" type="ORF">UFOPK3662_03228</name>
</gene>
<reference evidence="1" key="1">
    <citation type="submission" date="2020-05" db="EMBL/GenBank/DDBJ databases">
        <authorList>
            <person name="Chiriac C."/>
            <person name="Salcher M."/>
            <person name="Ghai R."/>
            <person name="Kavagutti S V."/>
        </authorList>
    </citation>
    <scope>NUCLEOTIDE SEQUENCE</scope>
</reference>
<protein>
    <submittedName>
        <fullName evidence="1">Unannotated protein</fullName>
    </submittedName>
</protein>
<dbReference type="PROSITE" id="PS51257">
    <property type="entry name" value="PROKAR_LIPOPROTEIN"/>
    <property type="match status" value="1"/>
</dbReference>